<reference evidence="1 2" key="1">
    <citation type="submission" date="2018-06" db="EMBL/GenBank/DDBJ databases">
        <title>Genomic Encyclopedia of Archaeal and Bacterial Type Strains, Phase II (KMG-II): from individual species to whole genera.</title>
        <authorList>
            <person name="Goeker M."/>
        </authorList>
    </citation>
    <scope>NUCLEOTIDE SEQUENCE [LARGE SCALE GENOMIC DNA]</scope>
    <source>
        <strain evidence="1 2">T4</strain>
    </source>
</reference>
<keyword evidence="1" id="KW-0808">Transferase</keyword>
<dbReference type="Gene3D" id="2.60.40.1180">
    <property type="entry name" value="Golgi alpha-mannosidase II"/>
    <property type="match status" value="1"/>
</dbReference>
<dbReference type="PANTHER" id="PTHR43042">
    <property type="entry name" value="SAM-DEPENDENT METHYLTRANSFERASE"/>
    <property type="match status" value="1"/>
</dbReference>
<dbReference type="GO" id="GO:0032259">
    <property type="term" value="P:methylation"/>
    <property type="evidence" value="ECO:0007669"/>
    <property type="project" value="UniProtKB-KW"/>
</dbReference>
<dbReference type="SUPFAM" id="SSF53335">
    <property type="entry name" value="S-adenosyl-L-methionine-dependent methyltransferases"/>
    <property type="match status" value="1"/>
</dbReference>
<evidence type="ECO:0000313" key="1">
    <source>
        <dbReference type="EMBL" id="PZV81531.1"/>
    </source>
</evidence>
<dbReference type="Pfam" id="PF03602">
    <property type="entry name" value="Cons_hypoth95"/>
    <property type="match status" value="1"/>
</dbReference>
<name>A0A326RNX5_9BACT</name>
<comment type="caution">
    <text evidence="1">The sequence shown here is derived from an EMBL/GenBank/DDBJ whole genome shotgun (WGS) entry which is preliminary data.</text>
</comment>
<dbReference type="GO" id="GO:0008168">
    <property type="term" value="F:methyltransferase activity"/>
    <property type="evidence" value="ECO:0007669"/>
    <property type="project" value="UniProtKB-KW"/>
</dbReference>
<dbReference type="AlphaFoldDB" id="A0A326RNX5"/>
<dbReference type="Gene3D" id="3.40.50.150">
    <property type="entry name" value="Vaccinia Virus protein VP39"/>
    <property type="match status" value="1"/>
</dbReference>
<dbReference type="EMBL" id="QKTX01000010">
    <property type="protein sequence ID" value="PZV81531.1"/>
    <property type="molecule type" value="Genomic_DNA"/>
</dbReference>
<proteinExistence type="predicted"/>
<organism evidence="1 2">
    <name type="scientific">Algoriphagus aquaeductus</name>
    <dbReference type="NCBI Taxonomy" id="475299"/>
    <lineage>
        <taxon>Bacteria</taxon>
        <taxon>Pseudomonadati</taxon>
        <taxon>Bacteroidota</taxon>
        <taxon>Cytophagia</taxon>
        <taxon>Cytophagales</taxon>
        <taxon>Cyclobacteriaceae</taxon>
        <taxon>Algoriphagus</taxon>
    </lineage>
</organism>
<protein>
    <submittedName>
        <fullName evidence="1">23S rRNA (Cytosine1962-C5)-methyltransferase</fullName>
    </submittedName>
</protein>
<keyword evidence="2" id="KW-1185">Reference proteome</keyword>
<dbReference type="PANTHER" id="PTHR43042:SF2">
    <property type="entry name" value="SAM-DEPENDENT METHYLTRANSFERASE"/>
    <property type="match status" value="1"/>
</dbReference>
<sequence>MVKNLMQSGQKRKYFPSLNPRVNPMELPIFAPMNETILSLCPGPWSDYELIDTGGFEKLERFGKFILSRPEPQAIWDKSLPDSEWRKLAHAHFAKEKNNPEKGQWQQLKSMPHNWQIGYENAEGLNMTLNLAQTSFKHIGLFPEQAVNWDYLYRKLKAYPGTTPKVLNLFGYTGAASIAARAAGAEVSHLDSVKQVVTWTKHNMESSHLDGIRWIVDDAMKFIKREARRGNSYQAIILDPPAYGRGPEGEKWILEEQINDMLKTCKEILDPKNHLLLLNMYSLSFSSIIAANLIQSNFGSVKNAEHGELYLQEKQGKKLPLGIFFRFSSF</sequence>
<keyword evidence="1" id="KW-0489">Methyltransferase</keyword>
<dbReference type="Proteomes" id="UP000248917">
    <property type="component" value="Unassembled WGS sequence"/>
</dbReference>
<evidence type="ECO:0000313" key="2">
    <source>
        <dbReference type="Proteomes" id="UP000248917"/>
    </source>
</evidence>
<dbReference type="InterPro" id="IPR029063">
    <property type="entry name" value="SAM-dependent_MTases_sf"/>
</dbReference>
<gene>
    <name evidence="1" type="ORF">CLV31_11062</name>
</gene>
<dbReference type="InterPro" id="IPR013780">
    <property type="entry name" value="Glyco_hydro_b"/>
</dbReference>
<accession>A0A326RNX5</accession>